<feature type="transmembrane region" description="Helical" evidence="1">
    <location>
        <begin position="12"/>
        <end position="33"/>
    </location>
</feature>
<evidence type="ECO:0000313" key="3">
    <source>
        <dbReference type="Proteomes" id="UP000680206"/>
    </source>
</evidence>
<dbReference type="RefSeq" id="WP_208244635.1">
    <property type="nucleotide sequence ID" value="NZ_JAGEPF010000017.1"/>
</dbReference>
<dbReference type="Proteomes" id="UP000680206">
    <property type="component" value="Unassembled WGS sequence"/>
</dbReference>
<keyword evidence="1" id="KW-1133">Transmembrane helix</keyword>
<keyword evidence="3" id="KW-1185">Reference proteome</keyword>
<evidence type="ECO:0000313" key="2">
    <source>
        <dbReference type="EMBL" id="MBO2461257.1"/>
    </source>
</evidence>
<accession>A0ABS3RWX8</accession>
<name>A0ABS3RWX8_9ACTN</name>
<keyword evidence="1" id="KW-0812">Transmembrane</keyword>
<organism evidence="2 3">
    <name type="scientific">Actinomadura violacea</name>
    <dbReference type="NCBI Taxonomy" id="2819934"/>
    <lineage>
        <taxon>Bacteria</taxon>
        <taxon>Bacillati</taxon>
        <taxon>Actinomycetota</taxon>
        <taxon>Actinomycetes</taxon>
        <taxon>Streptosporangiales</taxon>
        <taxon>Thermomonosporaceae</taxon>
        <taxon>Actinomadura</taxon>
    </lineage>
</organism>
<gene>
    <name evidence="2" type="ORF">J4709_27105</name>
</gene>
<dbReference type="PROSITE" id="PS51257">
    <property type="entry name" value="PROKAR_LIPOPROTEIN"/>
    <property type="match status" value="1"/>
</dbReference>
<evidence type="ECO:0000256" key="1">
    <source>
        <dbReference type="SAM" id="Phobius"/>
    </source>
</evidence>
<dbReference type="EMBL" id="JAGEPF010000017">
    <property type="protein sequence ID" value="MBO2461257.1"/>
    <property type="molecule type" value="Genomic_DNA"/>
</dbReference>
<reference evidence="2 3" key="1">
    <citation type="submission" date="2021-03" db="EMBL/GenBank/DDBJ databases">
        <title>Actinomadura violae sp. nov., isolated from lichen in Thailand.</title>
        <authorList>
            <person name="Kanchanasin P."/>
            <person name="Saeng-In P."/>
            <person name="Phongsopitanun W."/>
            <person name="Yuki M."/>
            <person name="Kudo T."/>
            <person name="Ohkuma M."/>
            <person name="Tanasupawat S."/>
        </authorList>
    </citation>
    <scope>NUCLEOTIDE SEQUENCE [LARGE SCALE GENOMIC DNA]</scope>
    <source>
        <strain evidence="2 3">LCR2-06</strain>
    </source>
</reference>
<keyword evidence="1" id="KW-0472">Membrane</keyword>
<comment type="caution">
    <text evidence="2">The sequence shown here is derived from an EMBL/GenBank/DDBJ whole genome shotgun (WGS) entry which is preliminary data.</text>
</comment>
<proteinExistence type="predicted"/>
<protein>
    <submittedName>
        <fullName evidence="2">Uncharacterized protein</fullName>
    </submittedName>
</protein>
<sequence length="89" mass="9657">MRERGTSFFWRVGGIPLLVSLSCVLAGVVLLQFSEKSPPNCDFSCAMARVGRQDYLAPLLIGIGGTLSFVFGFVCLVLLVAKAIRSLFE</sequence>
<feature type="transmembrane region" description="Helical" evidence="1">
    <location>
        <begin position="59"/>
        <end position="81"/>
    </location>
</feature>